<dbReference type="Proteomes" id="UP001174909">
    <property type="component" value="Unassembled WGS sequence"/>
</dbReference>
<accession>A0AA35XDQ7</accession>
<name>A0AA35XDQ7_GEOBA</name>
<gene>
    <name evidence="1" type="ORF">GBAR_LOCUS26400</name>
</gene>
<proteinExistence type="predicted"/>
<evidence type="ECO:0000313" key="2">
    <source>
        <dbReference type="Proteomes" id="UP001174909"/>
    </source>
</evidence>
<dbReference type="AlphaFoldDB" id="A0AA35XDQ7"/>
<comment type="caution">
    <text evidence="1">The sequence shown here is derived from an EMBL/GenBank/DDBJ whole genome shotgun (WGS) entry which is preliminary data.</text>
</comment>
<dbReference type="EMBL" id="CASHTH010003674">
    <property type="protein sequence ID" value="CAI8047710.1"/>
    <property type="molecule type" value="Genomic_DNA"/>
</dbReference>
<evidence type="ECO:0000313" key="1">
    <source>
        <dbReference type="EMBL" id="CAI8047710.1"/>
    </source>
</evidence>
<organism evidence="1 2">
    <name type="scientific">Geodia barretti</name>
    <name type="common">Barrett's horny sponge</name>
    <dbReference type="NCBI Taxonomy" id="519541"/>
    <lineage>
        <taxon>Eukaryota</taxon>
        <taxon>Metazoa</taxon>
        <taxon>Porifera</taxon>
        <taxon>Demospongiae</taxon>
        <taxon>Heteroscleromorpha</taxon>
        <taxon>Tetractinellida</taxon>
        <taxon>Astrophorina</taxon>
        <taxon>Geodiidae</taxon>
        <taxon>Geodia</taxon>
    </lineage>
</organism>
<protein>
    <submittedName>
        <fullName evidence="1">Uncharacterized protein</fullName>
    </submittedName>
</protein>
<feature type="non-terminal residue" evidence="1">
    <location>
        <position position="1"/>
    </location>
</feature>
<sequence length="84" mass="9393">TCTCFVSHSNTHTRSLTNAHTLLADIGVISEDCWDKVMLPLRMPVLPKYIGVNKDVSLISPFELFHCVPLISFLPTLCCTIFLN</sequence>
<reference evidence="1" key="1">
    <citation type="submission" date="2023-03" db="EMBL/GenBank/DDBJ databases">
        <authorList>
            <person name="Steffen K."/>
            <person name="Cardenas P."/>
        </authorList>
    </citation>
    <scope>NUCLEOTIDE SEQUENCE</scope>
</reference>
<keyword evidence="2" id="KW-1185">Reference proteome</keyword>